<evidence type="ECO:0000256" key="9">
    <source>
        <dbReference type="ARBA" id="ARBA00023146"/>
    </source>
</evidence>
<dbReference type="SUPFAM" id="SSF52374">
    <property type="entry name" value="Nucleotidylyl transferase"/>
    <property type="match status" value="1"/>
</dbReference>
<reference evidence="14 15" key="1">
    <citation type="journal article" date="2016" name="Nat. Commun.">
        <title>Thousands of microbial genomes shed light on interconnected biogeochemical processes in an aquifer system.</title>
        <authorList>
            <person name="Anantharaman K."/>
            <person name="Brown C.T."/>
            <person name="Hug L.A."/>
            <person name="Sharon I."/>
            <person name="Castelle C.J."/>
            <person name="Probst A.J."/>
            <person name="Thomas B.C."/>
            <person name="Singh A."/>
            <person name="Wilkins M.J."/>
            <person name="Karaoz U."/>
            <person name="Brodie E.L."/>
            <person name="Williams K.H."/>
            <person name="Hubbard S.S."/>
            <person name="Banfield J.F."/>
        </authorList>
    </citation>
    <scope>NUCLEOTIDE SEQUENCE [LARGE SCALE GENOMIC DNA]</scope>
</reference>
<evidence type="ECO:0000256" key="12">
    <source>
        <dbReference type="RuleBase" id="RU363039"/>
    </source>
</evidence>
<dbReference type="GO" id="GO:0006431">
    <property type="term" value="P:methionyl-tRNA aminoacylation"/>
    <property type="evidence" value="ECO:0007669"/>
    <property type="project" value="InterPro"/>
</dbReference>
<accession>A0A1F5ZQJ0</accession>
<keyword evidence="7 12" id="KW-0067">ATP-binding</keyword>
<evidence type="ECO:0000256" key="8">
    <source>
        <dbReference type="ARBA" id="ARBA00022917"/>
    </source>
</evidence>
<dbReference type="Gene3D" id="1.10.730.10">
    <property type="entry name" value="Isoleucyl-tRNA Synthetase, Domain 1"/>
    <property type="match status" value="1"/>
</dbReference>
<evidence type="ECO:0000256" key="3">
    <source>
        <dbReference type="ARBA" id="ARBA00018753"/>
    </source>
</evidence>
<keyword evidence="9 12" id="KW-0030">Aminoacyl-tRNA synthetase</keyword>
<dbReference type="EC" id="6.1.1.10" evidence="2"/>
<gene>
    <name evidence="14" type="ORF">A2773_04055</name>
</gene>
<dbReference type="Gene3D" id="2.170.220.10">
    <property type="match status" value="1"/>
</dbReference>
<dbReference type="InterPro" id="IPR015413">
    <property type="entry name" value="Methionyl/Leucyl_tRNA_Synth"/>
</dbReference>
<dbReference type="PANTHER" id="PTHR43326:SF1">
    <property type="entry name" value="METHIONINE--TRNA LIGASE, MITOCHONDRIAL"/>
    <property type="match status" value="1"/>
</dbReference>
<evidence type="ECO:0000256" key="2">
    <source>
        <dbReference type="ARBA" id="ARBA00012838"/>
    </source>
</evidence>
<dbReference type="AlphaFoldDB" id="A0A1F5ZQJ0"/>
<protein>
    <recommendedName>
        <fullName evidence="3">Methionine--tRNA ligase</fullName>
        <ecNumber evidence="2">6.1.1.10</ecNumber>
    </recommendedName>
    <alternativeName>
        <fullName evidence="10">Methionyl-tRNA synthetase</fullName>
    </alternativeName>
</protein>
<comment type="catalytic activity">
    <reaction evidence="11">
        <text>tRNA(Met) + L-methionine + ATP = L-methionyl-tRNA(Met) + AMP + diphosphate</text>
        <dbReference type="Rhea" id="RHEA:13481"/>
        <dbReference type="Rhea" id="RHEA-COMP:9667"/>
        <dbReference type="Rhea" id="RHEA-COMP:9698"/>
        <dbReference type="ChEBI" id="CHEBI:30616"/>
        <dbReference type="ChEBI" id="CHEBI:33019"/>
        <dbReference type="ChEBI" id="CHEBI:57844"/>
        <dbReference type="ChEBI" id="CHEBI:78442"/>
        <dbReference type="ChEBI" id="CHEBI:78530"/>
        <dbReference type="ChEBI" id="CHEBI:456215"/>
        <dbReference type="EC" id="6.1.1.10"/>
    </reaction>
</comment>
<dbReference type="GO" id="GO:0005524">
    <property type="term" value="F:ATP binding"/>
    <property type="evidence" value="ECO:0007669"/>
    <property type="project" value="UniProtKB-KW"/>
</dbReference>
<proteinExistence type="inferred from homology"/>
<evidence type="ECO:0000313" key="15">
    <source>
        <dbReference type="Proteomes" id="UP000177383"/>
    </source>
</evidence>
<evidence type="ECO:0000256" key="4">
    <source>
        <dbReference type="ARBA" id="ARBA00022490"/>
    </source>
</evidence>
<dbReference type="PANTHER" id="PTHR43326">
    <property type="entry name" value="METHIONYL-TRNA SYNTHETASE"/>
    <property type="match status" value="1"/>
</dbReference>
<evidence type="ECO:0000256" key="5">
    <source>
        <dbReference type="ARBA" id="ARBA00022598"/>
    </source>
</evidence>
<sequence>MNKKFYITAAIPYVNGSPHIGHALEFVQCDTITRFKKLTGYETLFISGSDENGLKIVQAAEKQSLSPQELADKNTDVFKKFYKLLNVNINVWRRGSDRKLHWPGSQKLWELCDKSGDIYKKNYGGFYCVGCEDFYTKKDLIDGQCPEHLTKPEWVEEENYFFKLSKYQKEIERLITTDELHIFPQIRKNEVLSFIKNGLDDFSISRSKERAKNWGIPVPGDDDQVIYTWYDALNVYQTAVGFGYDDKLWNKWWPADVHVIGKGILRFHAIYWIGMLLSSRLPLPRSIFAHGYISSGGQKMSKSLGNVIDPFEVVKKYGVDATRYYLLREIPAYGDGDFTYDRFKELYNADLANGLGNLASRVARLGQDKIFHFERYDFSSILTREHEYLKALDEFRFNDALELVWRKITHVNKQIDEKKPWTLKGPELDEVIKPFIIEIIDIGFLLKPFLPDTAEKIIAQFAVKTISFSAQLFPRIR</sequence>
<dbReference type="InterPro" id="IPR009080">
    <property type="entry name" value="tRNAsynth_Ia_anticodon-bd"/>
</dbReference>
<keyword evidence="8 12" id="KW-0648">Protein biosynthesis</keyword>
<evidence type="ECO:0000256" key="6">
    <source>
        <dbReference type="ARBA" id="ARBA00022741"/>
    </source>
</evidence>
<comment type="caution">
    <text evidence="14">The sequence shown here is derived from an EMBL/GenBank/DDBJ whole genome shotgun (WGS) entry which is preliminary data.</text>
</comment>
<dbReference type="STRING" id="1798375.A2773_04055"/>
<dbReference type="EMBL" id="MFJE01000012">
    <property type="protein sequence ID" value="OGG14760.1"/>
    <property type="molecule type" value="Genomic_DNA"/>
</dbReference>
<keyword evidence="5 12" id="KW-0436">Ligase</keyword>
<dbReference type="Gene3D" id="3.40.50.620">
    <property type="entry name" value="HUPs"/>
    <property type="match status" value="1"/>
</dbReference>
<dbReference type="InterPro" id="IPR001412">
    <property type="entry name" value="aa-tRNA-synth_I_CS"/>
</dbReference>
<comment type="function">
    <text evidence="1">Is required not only for elongation of protein synthesis but also for the initiation of all mRNA translation through initiator tRNA(fMet) aminoacylation.</text>
</comment>
<feature type="domain" description="Methionyl/Leucyl tRNA synthetase" evidence="13">
    <location>
        <begin position="150"/>
        <end position="362"/>
    </location>
</feature>
<dbReference type="FunFam" id="2.170.220.10:FF:000001">
    <property type="entry name" value="methionine--tRNA ligase, mitochondrial"/>
    <property type="match status" value="1"/>
</dbReference>
<dbReference type="NCBIfam" id="TIGR00398">
    <property type="entry name" value="metG"/>
    <property type="match status" value="1"/>
</dbReference>
<dbReference type="GO" id="GO:0004825">
    <property type="term" value="F:methionine-tRNA ligase activity"/>
    <property type="evidence" value="ECO:0007669"/>
    <property type="project" value="UniProtKB-EC"/>
</dbReference>
<evidence type="ECO:0000313" key="14">
    <source>
        <dbReference type="EMBL" id="OGG14760.1"/>
    </source>
</evidence>
<evidence type="ECO:0000256" key="11">
    <source>
        <dbReference type="ARBA" id="ARBA00047364"/>
    </source>
</evidence>
<evidence type="ECO:0000259" key="13">
    <source>
        <dbReference type="Pfam" id="PF09334"/>
    </source>
</evidence>
<dbReference type="InterPro" id="IPR033911">
    <property type="entry name" value="MetRS_core"/>
</dbReference>
<dbReference type="InterPro" id="IPR023457">
    <property type="entry name" value="Met-tRNA_synth_2"/>
</dbReference>
<feature type="domain" description="Methionyl/Leucyl tRNA synthetase" evidence="13">
    <location>
        <begin position="6"/>
        <end position="147"/>
    </location>
</feature>
<dbReference type="Pfam" id="PF09334">
    <property type="entry name" value="tRNA-synt_1g"/>
    <property type="match status" value="2"/>
</dbReference>
<dbReference type="SUPFAM" id="SSF47323">
    <property type="entry name" value="Anticodon-binding domain of a subclass of class I aminoacyl-tRNA synthetases"/>
    <property type="match status" value="1"/>
</dbReference>
<dbReference type="CDD" id="cd00814">
    <property type="entry name" value="MetRS_core"/>
    <property type="match status" value="1"/>
</dbReference>
<evidence type="ECO:0000256" key="1">
    <source>
        <dbReference type="ARBA" id="ARBA00003314"/>
    </source>
</evidence>
<name>A0A1F5ZQJ0_9BACT</name>
<organism evidence="14 15">
    <name type="scientific">Candidatus Gottesmanbacteria bacterium RIFCSPHIGHO2_01_FULL_39_10</name>
    <dbReference type="NCBI Taxonomy" id="1798375"/>
    <lineage>
        <taxon>Bacteria</taxon>
        <taxon>Candidatus Gottesmaniibacteriota</taxon>
    </lineage>
</organism>
<dbReference type="InterPro" id="IPR014758">
    <property type="entry name" value="Met-tRNA_synth"/>
</dbReference>
<dbReference type="Proteomes" id="UP000177383">
    <property type="component" value="Unassembled WGS sequence"/>
</dbReference>
<dbReference type="InterPro" id="IPR014729">
    <property type="entry name" value="Rossmann-like_a/b/a_fold"/>
</dbReference>
<keyword evidence="4" id="KW-0963">Cytoplasm</keyword>
<dbReference type="PRINTS" id="PR01041">
    <property type="entry name" value="TRNASYNTHMET"/>
</dbReference>
<comment type="similarity">
    <text evidence="12">Belongs to the class-I aminoacyl-tRNA synthetase family.</text>
</comment>
<keyword evidence="6 12" id="KW-0547">Nucleotide-binding</keyword>
<dbReference type="PROSITE" id="PS00178">
    <property type="entry name" value="AA_TRNA_LIGASE_I"/>
    <property type="match status" value="1"/>
</dbReference>
<evidence type="ECO:0000256" key="10">
    <source>
        <dbReference type="ARBA" id="ARBA00030904"/>
    </source>
</evidence>
<evidence type="ECO:0000256" key="7">
    <source>
        <dbReference type="ARBA" id="ARBA00022840"/>
    </source>
</evidence>